<feature type="compositionally biased region" description="Polar residues" evidence="2">
    <location>
        <begin position="25"/>
        <end position="41"/>
    </location>
</feature>
<reference evidence="3 4" key="1">
    <citation type="submission" date="2018-06" db="EMBL/GenBank/DDBJ databases">
        <title>Genome Sequence of the Brown Rot Fungal Pathogen Monilinia fructigena.</title>
        <authorList>
            <person name="Landi L."/>
            <person name="De Miccolis Angelini R.M."/>
            <person name="Pollastro S."/>
            <person name="Abate D."/>
            <person name="Faretra F."/>
            <person name="Romanazzi G."/>
        </authorList>
    </citation>
    <scope>NUCLEOTIDE SEQUENCE [LARGE SCALE GENOMIC DNA]</scope>
    <source>
        <strain evidence="3 4">Mfrg269</strain>
    </source>
</reference>
<proteinExistence type="predicted"/>
<protein>
    <recommendedName>
        <fullName evidence="5">Septum formation protein Maf</fullName>
    </recommendedName>
</protein>
<evidence type="ECO:0000256" key="2">
    <source>
        <dbReference type="SAM" id="MobiDB-lite"/>
    </source>
</evidence>
<keyword evidence="1" id="KW-0378">Hydrolase</keyword>
<dbReference type="OrthoDB" id="10267058at2759"/>
<accession>A0A395J6T4</accession>
<feature type="region of interest" description="Disordered" evidence="2">
    <location>
        <begin position="89"/>
        <end position="198"/>
    </location>
</feature>
<evidence type="ECO:0008006" key="5">
    <source>
        <dbReference type="Google" id="ProtNLM"/>
    </source>
</evidence>
<evidence type="ECO:0000256" key="1">
    <source>
        <dbReference type="ARBA" id="ARBA00022801"/>
    </source>
</evidence>
<sequence>MPDEKYTPVATSPSSPPPTYETSSAQQSKLPSRPASKSISSIKGPLPRGPFPLDIPLLQHLKGKRIILASASPRRKQILASIGLTNLEIIPSPLPKTSPKNTSAPSTMSPNRHPKMPLSLHPLPRQQPRQHSGPLPRHRSRHGHRNQLGRHPREAPLATRPHPHAAAAARRKIPQSLHGDRGAGPARRRPLPGLQLRE</sequence>
<feature type="region of interest" description="Disordered" evidence="2">
    <location>
        <begin position="1"/>
        <end position="52"/>
    </location>
</feature>
<feature type="compositionally biased region" description="Polar residues" evidence="2">
    <location>
        <begin position="98"/>
        <end position="110"/>
    </location>
</feature>
<dbReference type="Proteomes" id="UP000249056">
    <property type="component" value="Unassembled WGS sequence"/>
</dbReference>
<name>A0A395J6T4_9HELO</name>
<feature type="compositionally biased region" description="Basic residues" evidence="2">
    <location>
        <begin position="136"/>
        <end position="150"/>
    </location>
</feature>
<evidence type="ECO:0000313" key="3">
    <source>
        <dbReference type="EMBL" id="RAL67858.1"/>
    </source>
</evidence>
<dbReference type="AlphaFoldDB" id="A0A395J6T4"/>
<gene>
    <name evidence="3" type="ORF">DID88_008584</name>
</gene>
<dbReference type="InterPro" id="IPR003697">
    <property type="entry name" value="Maf-like"/>
</dbReference>
<organism evidence="3 4">
    <name type="scientific">Monilinia fructigena</name>
    <dbReference type="NCBI Taxonomy" id="38457"/>
    <lineage>
        <taxon>Eukaryota</taxon>
        <taxon>Fungi</taxon>
        <taxon>Dikarya</taxon>
        <taxon>Ascomycota</taxon>
        <taxon>Pezizomycotina</taxon>
        <taxon>Leotiomycetes</taxon>
        <taxon>Helotiales</taxon>
        <taxon>Sclerotiniaceae</taxon>
        <taxon>Monilinia</taxon>
    </lineage>
</organism>
<feature type="compositionally biased region" description="Low complexity" evidence="2">
    <location>
        <begin position="155"/>
        <end position="168"/>
    </location>
</feature>
<dbReference type="EMBL" id="QKRW01000002">
    <property type="protein sequence ID" value="RAL67858.1"/>
    <property type="molecule type" value="Genomic_DNA"/>
</dbReference>
<dbReference type="SUPFAM" id="SSF52972">
    <property type="entry name" value="ITPase-like"/>
    <property type="match status" value="1"/>
</dbReference>
<dbReference type="GO" id="GO:0047429">
    <property type="term" value="F:nucleoside triphosphate diphosphatase activity"/>
    <property type="evidence" value="ECO:0007669"/>
    <property type="project" value="InterPro"/>
</dbReference>
<keyword evidence="4" id="KW-1185">Reference proteome</keyword>
<evidence type="ECO:0000313" key="4">
    <source>
        <dbReference type="Proteomes" id="UP000249056"/>
    </source>
</evidence>
<comment type="caution">
    <text evidence="3">The sequence shown here is derived from an EMBL/GenBank/DDBJ whole genome shotgun (WGS) entry which is preliminary data.</text>
</comment>
<dbReference type="InterPro" id="IPR029001">
    <property type="entry name" value="ITPase-like_fam"/>
</dbReference>
<dbReference type="Gene3D" id="3.90.950.10">
    <property type="match status" value="1"/>
</dbReference>
<dbReference type="Pfam" id="PF02545">
    <property type="entry name" value="Maf"/>
    <property type="match status" value="1"/>
</dbReference>